<evidence type="ECO:0000256" key="4">
    <source>
        <dbReference type="ARBA" id="ARBA00022842"/>
    </source>
</evidence>
<dbReference type="GO" id="GO:0046872">
    <property type="term" value="F:metal ion binding"/>
    <property type="evidence" value="ECO:0007669"/>
    <property type="project" value="UniProtKB-KW"/>
</dbReference>
<feature type="binding site" evidence="7">
    <location>
        <position position="62"/>
    </location>
    <ligand>
        <name>Mg(2+)</name>
        <dbReference type="ChEBI" id="CHEBI:18420"/>
        <label>1</label>
        <note>catalytic</note>
    </ligand>
</feature>
<comment type="caution">
    <text evidence="9">The sequence shown here is derived from an EMBL/GenBank/DDBJ whole genome shotgun (WGS) entry which is preliminary data.</text>
</comment>
<dbReference type="GO" id="GO:0008934">
    <property type="term" value="F:inositol monophosphate 1-phosphatase activity"/>
    <property type="evidence" value="ECO:0007669"/>
    <property type="project" value="TreeGrafter"/>
</dbReference>
<feature type="binding site" evidence="7">
    <location>
        <position position="43"/>
    </location>
    <ligand>
        <name>Mg(2+)</name>
        <dbReference type="ChEBI" id="CHEBI:18420"/>
        <label>1</label>
        <note>catalytic</note>
    </ligand>
</feature>
<keyword evidence="10" id="KW-1185">Reference proteome</keyword>
<protein>
    <recommendedName>
        <fullName evidence="11">60S ribosomal protein L38</fullName>
    </recommendedName>
</protein>
<dbReference type="PRINTS" id="PR00377">
    <property type="entry name" value="IMPHPHTASES"/>
</dbReference>
<comment type="similarity">
    <text evidence="1 8">Belongs to the eukaryotic ribosomal protein eL38 family.</text>
</comment>
<evidence type="ECO:0000256" key="8">
    <source>
        <dbReference type="RuleBase" id="RU003445"/>
    </source>
</evidence>
<dbReference type="PANTHER" id="PTHR20854">
    <property type="entry name" value="INOSITOL MONOPHOSPHATASE"/>
    <property type="match status" value="1"/>
</dbReference>
<accession>A0A498JZ32</accession>
<sequence length="411" mass="45693">MLTWRGFLDHKDDLEKEPGHARIQFCCVVYVVRFLGGYLILGEEGGITGDISSDYMWCIDPLDGTTNFAHGYPSFAVSVGVLFRGKPVEFVGGPMCWNTRNFLLVLCTVDVELQLIICVILGGGAFCNGQKIHVSQTDEVGRSCLVAGFGYEHDDVWVTNIELDAAAVDMCHVALGIVEAYWEYRLKPRDMAAGVLIVEEAGGKVTCMDGGKFSVFDRSVLVSNDVLHGKLLERIAPATEKLRAKEQARRLHNRHLMHLTVRGGSTVGSMGSHDPLEAMEITWELLVRPLGAAHHVVYEMSERRRKSSLARLKKKEDAGVLIASSDIERELAASGLDRATSKMPKQIHEIKDFLLTARRKDARNVKIKRTKDAVKFKVRCSKYLYTLCVFGSEKADKLKQSLPPGLNVQDL</sequence>
<gene>
    <name evidence="9" type="ORF">DVH24_011057</name>
</gene>
<keyword evidence="5 8" id="KW-0689">Ribosomal protein</keyword>
<dbReference type="STRING" id="3750.A0A498JZ32"/>
<dbReference type="PANTHER" id="PTHR20854:SF17">
    <property type="entry name" value="PHOSPHATASE IMPL1, CHLOROPLASTIC"/>
    <property type="match status" value="1"/>
</dbReference>
<dbReference type="Gene3D" id="3.40.190.80">
    <property type="match status" value="1"/>
</dbReference>
<organism evidence="9 10">
    <name type="scientific">Malus domestica</name>
    <name type="common">Apple</name>
    <name type="synonym">Pyrus malus</name>
    <dbReference type="NCBI Taxonomy" id="3750"/>
    <lineage>
        <taxon>Eukaryota</taxon>
        <taxon>Viridiplantae</taxon>
        <taxon>Streptophyta</taxon>
        <taxon>Embryophyta</taxon>
        <taxon>Tracheophyta</taxon>
        <taxon>Spermatophyta</taxon>
        <taxon>Magnoliopsida</taxon>
        <taxon>eudicotyledons</taxon>
        <taxon>Gunneridae</taxon>
        <taxon>Pentapetalae</taxon>
        <taxon>rosids</taxon>
        <taxon>fabids</taxon>
        <taxon>Rosales</taxon>
        <taxon>Rosaceae</taxon>
        <taxon>Amygdaloideae</taxon>
        <taxon>Maleae</taxon>
        <taxon>Malus</taxon>
    </lineage>
</organism>
<evidence type="ECO:0000256" key="6">
    <source>
        <dbReference type="ARBA" id="ARBA00023274"/>
    </source>
</evidence>
<evidence type="ECO:0000256" key="3">
    <source>
        <dbReference type="ARBA" id="ARBA00022723"/>
    </source>
</evidence>
<comment type="similarity">
    <text evidence="2">Belongs to the inositol monophosphatase superfamily.</text>
</comment>
<comment type="cofactor">
    <cofactor evidence="7">
        <name>Mg(2+)</name>
        <dbReference type="ChEBI" id="CHEBI:18420"/>
    </cofactor>
</comment>
<dbReference type="Gene3D" id="3.30.720.90">
    <property type="match status" value="1"/>
</dbReference>
<evidence type="ECO:0000256" key="2">
    <source>
        <dbReference type="ARBA" id="ARBA00009759"/>
    </source>
</evidence>
<dbReference type="Gene3D" id="3.30.540.10">
    <property type="entry name" value="Fructose-1,6-Bisphosphatase, subunit A, domain 1"/>
    <property type="match status" value="1"/>
</dbReference>
<dbReference type="GO" id="GO:0006412">
    <property type="term" value="P:translation"/>
    <property type="evidence" value="ECO:0007669"/>
    <property type="project" value="InterPro"/>
</dbReference>
<evidence type="ECO:0000256" key="7">
    <source>
        <dbReference type="PIRSR" id="PIRSR600760-2"/>
    </source>
</evidence>
<dbReference type="Proteomes" id="UP000290289">
    <property type="component" value="Chromosome 5"/>
</dbReference>
<keyword evidence="3 7" id="KW-0479">Metal-binding</keyword>
<dbReference type="GO" id="GO:0003735">
    <property type="term" value="F:structural constituent of ribosome"/>
    <property type="evidence" value="ECO:0007669"/>
    <property type="project" value="InterPro"/>
</dbReference>
<evidence type="ECO:0000256" key="1">
    <source>
        <dbReference type="ARBA" id="ARBA00007803"/>
    </source>
</evidence>
<evidence type="ECO:0000313" key="10">
    <source>
        <dbReference type="Proteomes" id="UP000290289"/>
    </source>
</evidence>
<feature type="binding site" evidence="7">
    <location>
        <position position="60"/>
    </location>
    <ligand>
        <name>Mg(2+)</name>
        <dbReference type="ChEBI" id="CHEBI:18420"/>
        <label>1</label>
        <note>catalytic</note>
    </ligand>
</feature>
<evidence type="ECO:0000256" key="5">
    <source>
        <dbReference type="ARBA" id="ARBA00022980"/>
    </source>
</evidence>
<dbReference type="SUPFAM" id="SSF56655">
    <property type="entry name" value="Carbohydrate phosphatase"/>
    <property type="match status" value="1"/>
</dbReference>
<evidence type="ECO:0000313" key="9">
    <source>
        <dbReference type="EMBL" id="RXH98732.1"/>
    </source>
</evidence>
<dbReference type="InterPro" id="IPR002675">
    <property type="entry name" value="Ribosomal_eL38"/>
</dbReference>
<dbReference type="FunFam" id="3.30.720.90:FF:000001">
    <property type="entry name" value="60S ribosomal protein L38"/>
    <property type="match status" value="1"/>
</dbReference>
<dbReference type="PROSITE" id="PS00629">
    <property type="entry name" value="IMP_1"/>
    <property type="match status" value="1"/>
</dbReference>
<reference evidence="9 10" key="1">
    <citation type="submission" date="2018-10" db="EMBL/GenBank/DDBJ databases">
        <title>A high-quality apple genome assembly.</title>
        <authorList>
            <person name="Hu J."/>
        </authorList>
    </citation>
    <scope>NUCLEOTIDE SEQUENCE [LARGE SCALE GENOMIC DNA]</scope>
    <source>
        <strain evidence="10">cv. HFTH1</strain>
        <tissue evidence="9">Young leaf</tissue>
    </source>
</reference>
<feature type="binding site" evidence="7">
    <location>
        <position position="63"/>
    </location>
    <ligand>
        <name>Mg(2+)</name>
        <dbReference type="ChEBI" id="CHEBI:18420"/>
        <label>1</label>
        <note>catalytic</note>
    </ligand>
</feature>
<dbReference type="EMBL" id="RDQH01000331">
    <property type="protein sequence ID" value="RXH98732.1"/>
    <property type="molecule type" value="Genomic_DNA"/>
</dbReference>
<dbReference type="InterPro" id="IPR038464">
    <property type="entry name" value="Ribosomal_eL38_sf"/>
</dbReference>
<dbReference type="InterPro" id="IPR000760">
    <property type="entry name" value="Inositol_monophosphatase-like"/>
</dbReference>
<keyword evidence="6 8" id="KW-0687">Ribonucleoprotein</keyword>
<dbReference type="GO" id="GO:0005840">
    <property type="term" value="C:ribosome"/>
    <property type="evidence" value="ECO:0007669"/>
    <property type="project" value="UniProtKB-KW"/>
</dbReference>
<feature type="binding site" evidence="7">
    <location>
        <position position="190"/>
    </location>
    <ligand>
        <name>Mg(2+)</name>
        <dbReference type="ChEBI" id="CHEBI:18420"/>
        <label>1</label>
        <note>catalytic</note>
    </ligand>
</feature>
<dbReference type="GO" id="GO:0007165">
    <property type="term" value="P:signal transduction"/>
    <property type="evidence" value="ECO:0007669"/>
    <property type="project" value="TreeGrafter"/>
</dbReference>
<evidence type="ECO:0008006" key="11">
    <source>
        <dbReference type="Google" id="ProtNLM"/>
    </source>
</evidence>
<dbReference type="Pfam" id="PF01781">
    <property type="entry name" value="Ribosomal_L38e"/>
    <property type="match status" value="1"/>
</dbReference>
<dbReference type="InterPro" id="IPR020583">
    <property type="entry name" value="Inositol_monoP_metal-BS"/>
</dbReference>
<dbReference type="AlphaFoldDB" id="A0A498JZ32"/>
<dbReference type="GO" id="GO:1990904">
    <property type="term" value="C:ribonucleoprotein complex"/>
    <property type="evidence" value="ECO:0007669"/>
    <property type="project" value="UniProtKB-KW"/>
</dbReference>
<name>A0A498JZ32_MALDO</name>
<keyword evidence="4 7" id="KW-0460">Magnesium</keyword>
<dbReference type="Pfam" id="PF00459">
    <property type="entry name" value="Inositol_P"/>
    <property type="match status" value="1"/>
</dbReference>
<proteinExistence type="inferred from homology"/>
<dbReference type="GO" id="GO:0006020">
    <property type="term" value="P:inositol metabolic process"/>
    <property type="evidence" value="ECO:0007669"/>
    <property type="project" value="TreeGrafter"/>
</dbReference>